<evidence type="ECO:0000313" key="2">
    <source>
        <dbReference type="EMBL" id="KAH3832066.1"/>
    </source>
</evidence>
<reference evidence="2" key="1">
    <citation type="journal article" date="2019" name="bioRxiv">
        <title>The Genome of the Zebra Mussel, Dreissena polymorpha: A Resource for Invasive Species Research.</title>
        <authorList>
            <person name="McCartney M.A."/>
            <person name="Auch B."/>
            <person name="Kono T."/>
            <person name="Mallez S."/>
            <person name="Zhang Y."/>
            <person name="Obille A."/>
            <person name="Becker A."/>
            <person name="Abrahante J.E."/>
            <person name="Garbe J."/>
            <person name="Badalamenti J.P."/>
            <person name="Herman A."/>
            <person name="Mangelson H."/>
            <person name="Liachko I."/>
            <person name="Sullivan S."/>
            <person name="Sone E.D."/>
            <person name="Koren S."/>
            <person name="Silverstein K.A.T."/>
            <person name="Beckman K.B."/>
            <person name="Gohl D.M."/>
        </authorList>
    </citation>
    <scope>NUCLEOTIDE SEQUENCE</scope>
    <source>
        <strain evidence="2">Duluth1</strain>
        <tissue evidence="2">Whole animal</tissue>
    </source>
</reference>
<dbReference type="GO" id="GO:0005774">
    <property type="term" value="C:vacuolar membrane"/>
    <property type="evidence" value="ECO:0007669"/>
    <property type="project" value="TreeGrafter"/>
</dbReference>
<proteinExistence type="predicted"/>
<feature type="transmembrane region" description="Helical" evidence="1">
    <location>
        <begin position="179"/>
        <end position="202"/>
    </location>
</feature>
<comment type="caution">
    <text evidence="2">The sequence shown here is derived from an EMBL/GenBank/DDBJ whole genome shotgun (WGS) entry which is preliminary data.</text>
</comment>
<reference evidence="2" key="2">
    <citation type="submission" date="2020-11" db="EMBL/GenBank/DDBJ databases">
        <authorList>
            <person name="McCartney M.A."/>
            <person name="Auch B."/>
            <person name="Kono T."/>
            <person name="Mallez S."/>
            <person name="Becker A."/>
            <person name="Gohl D.M."/>
            <person name="Silverstein K.A.T."/>
            <person name="Koren S."/>
            <person name="Bechman K.B."/>
            <person name="Herman A."/>
            <person name="Abrahante J.E."/>
            <person name="Garbe J."/>
        </authorList>
    </citation>
    <scope>NUCLEOTIDE SEQUENCE</scope>
    <source>
        <strain evidence="2">Duluth1</strain>
        <tissue evidence="2">Whole animal</tissue>
    </source>
</reference>
<dbReference type="InterPro" id="IPR050854">
    <property type="entry name" value="LMBD1_LysCbl_Transport"/>
</dbReference>
<dbReference type="GO" id="GO:0072665">
    <property type="term" value="P:protein localization to vacuole"/>
    <property type="evidence" value="ECO:0007669"/>
    <property type="project" value="TreeGrafter"/>
</dbReference>
<evidence type="ECO:0000313" key="3">
    <source>
        <dbReference type="Proteomes" id="UP000828390"/>
    </source>
</evidence>
<keyword evidence="3" id="KW-1185">Reference proteome</keyword>
<protein>
    <recommendedName>
        <fullName evidence="4">Lysosomal cobalamin transporter</fullName>
    </recommendedName>
</protein>
<dbReference type="EMBL" id="JAIWYP010000004">
    <property type="protein sequence ID" value="KAH3832066.1"/>
    <property type="molecule type" value="Genomic_DNA"/>
</dbReference>
<accession>A0A9D4H9C4</accession>
<evidence type="ECO:0000256" key="1">
    <source>
        <dbReference type="SAM" id="Phobius"/>
    </source>
</evidence>
<gene>
    <name evidence="2" type="ORF">DPMN_105342</name>
</gene>
<dbReference type="Proteomes" id="UP000828390">
    <property type="component" value="Unassembled WGS sequence"/>
</dbReference>
<evidence type="ECO:0008006" key="4">
    <source>
        <dbReference type="Google" id="ProtNLM"/>
    </source>
</evidence>
<dbReference type="PANTHER" id="PTHR16130">
    <property type="entry name" value="LYSOSOMAL COBALAMIN TRANSPORTER-RELATED"/>
    <property type="match status" value="1"/>
</dbReference>
<feature type="transmembrane region" description="Helical" evidence="1">
    <location>
        <begin position="214"/>
        <end position="233"/>
    </location>
</feature>
<name>A0A9D4H9C4_DREPO</name>
<dbReference type="PANTHER" id="PTHR16130:SF2">
    <property type="entry name" value="LYSOSOMAL COBALAMIN TRANSPORT ESCORT PROTEIN LMBD1"/>
    <property type="match status" value="1"/>
</dbReference>
<keyword evidence="1" id="KW-0472">Membrane</keyword>
<feature type="transmembrane region" description="Helical" evidence="1">
    <location>
        <begin position="296"/>
        <end position="317"/>
    </location>
</feature>
<feature type="transmembrane region" description="Helical" evidence="1">
    <location>
        <begin position="107"/>
        <end position="131"/>
    </location>
</feature>
<organism evidence="2 3">
    <name type="scientific">Dreissena polymorpha</name>
    <name type="common">Zebra mussel</name>
    <name type="synonym">Mytilus polymorpha</name>
    <dbReference type="NCBI Taxonomy" id="45954"/>
    <lineage>
        <taxon>Eukaryota</taxon>
        <taxon>Metazoa</taxon>
        <taxon>Spiralia</taxon>
        <taxon>Lophotrochozoa</taxon>
        <taxon>Mollusca</taxon>
        <taxon>Bivalvia</taxon>
        <taxon>Autobranchia</taxon>
        <taxon>Heteroconchia</taxon>
        <taxon>Euheterodonta</taxon>
        <taxon>Imparidentia</taxon>
        <taxon>Neoheterodontei</taxon>
        <taxon>Myida</taxon>
        <taxon>Dreissenoidea</taxon>
        <taxon>Dreissenidae</taxon>
        <taxon>Dreissena</taxon>
    </lineage>
</organism>
<dbReference type="AlphaFoldDB" id="A0A9D4H9C4"/>
<keyword evidence="1" id="KW-1133">Transmembrane helix</keyword>
<keyword evidence="1" id="KW-0812">Transmembrane</keyword>
<sequence>MSVISLLGLLIVVIYTAYGMASLPIELIKGHRNVRLERGDIQNRQEETRQKIKAIRDKYGRGKKMSNRDASTIATLEESEALMERQERHLGARDTCCQRCLIVLRPFAIVFGILLILVAILVFLSLLLTNIDKTLANGLGPKSGYMLKKRTLPNVVDIILVFCQQAFPLDYVLFGLLTFYLVFSSMAGIKNIGIWFFCLKMYKMRPHRTRPQGVLMMCMILMLALLGINIILYELTPQYTSFGNQMFWGVTGPNSTSLEKCTFDMQAQVLKDECIQSRMSMLLSRFFYKMWFFGAAYYWATWLFLLFILVGFVVAICKKSKSAIDGEVEADDIDDSSDEELLQH</sequence>